<accession>Q1YJE5</accession>
<comment type="caution">
    <text evidence="1">The sequence shown here is derived from an EMBL/GenBank/DDBJ whole genome shotgun (WGS) entry which is preliminary data.</text>
</comment>
<gene>
    <name evidence="1" type="ORF">SI859A1_01054</name>
</gene>
<sequence length="161" mass="16899">MPGKTHDLRQAFPGAVLRRACRIRMDHMRIVLKLLVPVLALPVSGCLSAGFGGGTLSPPTEGVAALDGGLIGQDPVGRTLPEDARARALEAEFQALNFATAGQPVAWNADGYSGEVVPTQLYRVGSQDCRGYSHVFQGESPAVKAVGTACRTAGGFWKPVV</sequence>
<dbReference type="EMBL" id="AAPJ01000002">
    <property type="protein sequence ID" value="EAS50928.1"/>
    <property type="molecule type" value="Genomic_DNA"/>
</dbReference>
<organism evidence="1 2">
    <name type="scientific">Aurantimonas manganoxydans (strain ATCC BAA-1229 / DSM 21871 / SI85-9A1)</name>
    <dbReference type="NCBI Taxonomy" id="287752"/>
    <lineage>
        <taxon>Bacteria</taxon>
        <taxon>Pseudomonadati</taxon>
        <taxon>Pseudomonadota</taxon>
        <taxon>Alphaproteobacteria</taxon>
        <taxon>Hyphomicrobiales</taxon>
        <taxon>Aurantimonadaceae</taxon>
        <taxon>Aurantimonas</taxon>
    </lineage>
</organism>
<evidence type="ECO:0000313" key="1">
    <source>
        <dbReference type="EMBL" id="EAS50928.1"/>
    </source>
</evidence>
<protein>
    <submittedName>
        <fullName evidence="1">Conserved hypothetical outer membrane protein</fullName>
    </submittedName>
</protein>
<dbReference type="Proteomes" id="UP000000321">
    <property type="component" value="Unassembled WGS sequence"/>
</dbReference>
<dbReference type="AlphaFoldDB" id="Q1YJE5"/>
<reference evidence="1 2" key="1">
    <citation type="journal article" date="2008" name="Appl. Environ. Microbiol.">
        <title>Genomic insights into Mn(II) oxidation by the marine alphaproteobacterium Aurantimonas sp. strain SI85-9A1.</title>
        <authorList>
            <person name="Dick G.J."/>
            <person name="Podell S."/>
            <person name="Johnson H.A."/>
            <person name="Rivera-Espinoza Y."/>
            <person name="Bernier-Latmani R."/>
            <person name="McCarthy J.K."/>
            <person name="Torpey J.W."/>
            <person name="Clement B.G."/>
            <person name="Gaasterland T."/>
            <person name="Tebo B.M."/>
        </authorList>
    </citation>
    <scope>NUCLEOTIDE SEQUENCE [LARGE SCALE GENOMIC DNA]</scope>
    <source>
        <strain evidence="1 2">SI85-9A1</strain>
    </source>
</reference>
<dbReference type="BioCyc" id="AURANTIMONAS:SI859A1_01054-MONOMER"/>
<keyword evidence="2" id="KW-1185">Reference proteome</keyword>
<evidence type="ECO:0000313" key="2">
    <source>
        <dbReference type="Proteomes" id="UP000000321"/>
    </source>
</evidence>
<dbReference type="HOGENOM" id="CLU_118535_1_0_5"/>
<name>Q1YJE5_AURMS</name>
<proteinExistence type="predicted"/>